<keyword evidence="1" id="KW-0645">Protease</keyword>
<dbReference type="InterPro" id="IPR009003">
    <property type="entry name" value="Peptidase_S1_PA"/>
</dbReference>
<dbReference type="PROSITE" id="PS50294">
    <property type="entry name" value="WD_REPEATS_REGION"/>
    <property type="match status" value="2"/>
</dbReference>
<dbReference type="PANTHER" id="PTHR43343:SF3">
    <property type="entry name" value="PROTEASE DO-LIKE 8, CHLOROPLASTIC"/>
    <property type="match status" value="1"/>
</dbReference>
<dbReference type="Gene3D" id="2.130.10.10">
    <property type="entry name" value="YVTN repeat-like/Quinoprotein amine dehydrogenase"/>
    <property type="match status" value="3"/>
</dbReference>
<feature type="repeat" description="WD" evidence="3">
    <location>
        <begin position="668"/>
        <end position="700"/>
    </location>
</feature>
<evidence type="ECO:0000256" key="1">
    <source>
        <dbReference type="ARBA" id="ARBA00022670"/>
    </source>
</evidence>
<keyword evidence="7" id="KW-1185">Reference proteome</keyword>
<feature type="repeat" description="WD" evidence="3">
    <location>
        <begin position="490"/>
        <end position="531"/>
    </location>
</feature>
<dbReference type="PROSITE" id="PS50082">
    <property type="entry name" value="WD_REPEATS_2"/>
    <property type="match status" value="3"/>
</dbReference>
<dbReference type="InterPro" id="IPR036322">
    <property type="entry name" value="WD40_repeat_dom_sf"/>
</dbReference>
<feature type="region of interest" description="Disordered" evidence="4">
    <location>
        <begin position="135"/>
        <end position="228"/>
    </location>
</feature>
<dbReference type="RefSeq" id="WP_283430524.1">
    <property type="nucleotide sequence ID" value="NZ_FXUG01000001.1"/>
</dbReference>
<dbReference type="InterPro" id="IPR001940">
    <property type="entry name" value="Peptidase_S1C"/>
</dbReference>
<dbReference type="Gene3D" id="2.40.10.120">
    <property type="match status" value="1"/>
</dbReference>
<reference evidence="6 7" key="1">
    <citation type="submission" date="2017-05" db="EMBL/GenBank/DDBJ databases">
        <authorList>
            <person name="Varghese N."/>
            <person name="Submissions S."/>
        </authorList>
    </citation>
    <scope>NUCLEOTIDE SEQUENCE [LARGE SCALE GENOMIC DNA]</scope>
    <source>
        <strain evidence="6 7">DSM 25457</strain>
    </source>
</reference>
<feature type="compositionally biased region" description="Acidic residues" evidence="4">
    <location>
        <begin position="136"/>
        <end position="151"/>
    </location>
</feature>
<gene>
    <name evidence="6" type="ORF">SAMN06265222_101277</name>
</gene>
<keyword evidence="5" id="KW-0472">Membrane</keyword>
<feature type="compositionally biased region" description="Polar residues" evidence="4">
    <location>
        <begin position="190"/>
        <end position="220"/>
    </location>
</feature>
<feature type="repeat" description="WD" evidence="3">
    <location>
        <begin position="755"/>
        <end position="789"/>
    </location>
</feature>
<keyword evidence="2" id="KW-0378">Hydrolase</keyword>
<evidence type="ECO:0000256" key="4">
    <source>
        <dbReference type="SAM" id="MobiDB-lite"/>
    </source>
</evidence>
<keyword evidence="3" id="KW-0853">WD repeat</keyword>
<evidence type="ECO:0000313" key="6">
    <source>
        <dbReference type="EMBL" id="SMP39219.1"/>
    </source>
</evidence>
<evidence type="ECO:0000256" key="5">
    <source>
        <dbReference type="SAM" id="Phobius"/>
    </source>
</evidence>
<dbReference type="InterPro" id="IPR001680">
    <property type="entry name" value="WD40_rpt"/>
</dbReference>
<dbReference type="SUPFAM" id="SSF50494">
    <property type="entry name" value="Trypsin-like serine proteases"/>
    <property type="match status" value="1"/>
</dbReference>
<keyword evidence="5" id="KW-1133">Transmembrane helix</keyword>
<comment type="caution">
    <text evidence="6">The sequence shown here is derived from an EMBL/GenBank/DDBJ whole genome shotgun (WGS) entry which is preliminary data.</text>
</comment>
<evidence type="ECO:0000313" key="7">
    <source>
        <dbReference type="Proteomes" id="UP001158067"/>
    </source>
</evidence>
<dbReference type="InterPro" id="IPR015943">
    <property type="entry name" value="WD40/YVTN_repeat-like_dom_sf"/>
</dbReference>
<dbReference type="PANTHER" id="PTHR43343">
    <property type="entry name" value="PEPTIDASE S12"/>
    <property type="match status" value="1"/>
</dbReference>
<dbReference type="Pfam" id="PF13365">
    <property type="entry name" value="Trypsin_2"/>
    <property type="match status" value="1"/>
</dbReference>
<dbReference type="Proteomes" id="UP001158067">
    <property type="component" value="Unassembled WGS sequence"/>
</dbReference>
<evidence type="ECO:0000256" key="3">
    <source>
        <dbReference type="PROSITE-ProRule" id="PRU00221"/>
    </source>
</evidence>
<feature type="transmembrane region" description="Helical" evidence="5">
    <location>
        <begin position="104"/>
        <end position="124"/>
    </location>
</feature>
<keyword evidence="5" id="KW-0812">Transmembrane</keyword>
<dbReference type="SUPFAM" id="SSF50978">
    <property type="entry name" value="WD40 repeat-like"/>
    <property type="match status" value="1"/>
</dbReference>
<dbReference type="SMART" id="SM00320">
    <property type="entry name" value="WD40"/>
    <property type="match status" value="5"/>
</dbReference>
<evidence type="ECO:0000256" key="2">
    <source>
        <dbReference type="ARBA" id="ARBA00022801"/>
    </source>
</evidence>
<protein>
    <submittedName>
        <fullName evidence="6">WD domain-containing protein, G-beta repeat-containing protein</fullName>
    </submittedName>
</protein>
<sequence length="789" mass="84223">MSELLVKCLCGVQLTTTADKAGTIMRCPKCNQQFRVPGNPVAQPVDPEFEFSSIVAPVAPTRPTPRSRRSNAGLSPAVPQYRNSPPMAARGSSLTSDRAVRNTIIGSIVAITSLVVLGAGWMAIERLAPTLAELTSSDEAESSETTTDEDSTSTGLEVMDWSGDDELHSGYDNDSGETQTLSSDDGMGGTTNTLREQPNASNSYSSNPLSTTDYTTSDPSEFTPAYGSPNALSMPELINKVEPSIVRVVVRTDEGEGHGSGFVINNSGLIVTNFHVVEGAVSVKVESRDGQTTTPLGFVAAEPQRDLCVLQVDPNQFSCIPLAFATQPPSKGESVAAFGSPLGFSFSATNGIVSANRSGIELKQSLNQGEIDGYSILGYTTDMDWVQTSAAISGGNSGGPLVNMRGEMVGVNTFTSTRGQNLNFAVSQTTVSDVVGRRASTPKSFSQLPGATHGSASGGALAQIFGVETITKTSGAFEKSTDGKGEIRAFHGHKDAIIDIAVSADKRYFAVASLDSRTTVFDQRNGSALYQIKLTEMPIRNVQFVANSNYLTTFRSAGTEPSVVYRDPESGESKDIGIVFPILKLASVMTVSKDGRSVFACWINGVAMVRRYDHFLKSHSSVHIMLEDRVTAASFSNDGKTLLTASSTGDLSLHKLDGEMMRTSSTHDEAHDGKITCAAAMPSGTQFVTGGEDGIVYLWKSFTRDDRWRFAKLVGDRSDALCVATSPNGEQIAVGRANGKVELFNTQNNQLIHTYNQHRSAVTSIEFFPNSKYFLTGTTSGTVRIMQAL</sequence>
<accession>A0ABY1PPT5</accession>
<name>A0ABY1PPT5_9BACT</name>
<organism evidence="6 7">
    <name type="scientific">Neorhodopirellula lusitana</name>
    <dbReference type="NCBI Taxonomy" id="445327"/>
    <lineage>
        <taxon>Bacteria</taxon>
        <taxon>Pseudomonadati</taxon>
        <taxon>Planctomycetota</taxon>
        <taxon>Planctomycetia</taxon>
        <taxon>Pirellulales</taxon>
        <taxon>Pirellulaceae</taxon>
        <taxon>Neorhodopirellula</taxon>
    </lineage>
</organism>
<dbReference type="PRINTS" id="PR00834">
    <property type="entry name" value="PROTEASES2C"/>
</dbReference>
<dbReference type="Pfam" id="PF00400">
    <property type="entry name" value="WD40"/>
    <property type="match status" value="3"/>
</dbReference>
<proteinExistence type="predicted"/>
<feature type="region of interest" description="Disordered" evidence="4">
    <location>
        <begin position="58"/>
        <end position="96"/>
    </location>
</feature>
<dbReference type="InterPro" id="IPR051201">
    <property type="entry name" value="Chloro_Bact_Ser_Proteases"/>
</dbReference>
<dbReference type="EMBL" id="FXUG01000001">
    <property type="protein sequence ID" value="SMP39219.1"/>
    <property type="molecule type" value="Genomic_DNA"/>
</dbReference>